<feature type="compositionally biased region" description="Polar residues" evidence="1">
    <location>
        <begin position="201"/>
        <end position="212"/>
    </location>
</feature>
<feature type="transmembrane region" description="Helical" evidence="2">
    <location>
        <begin position="143"/>
        <end position="161"/>
    </location>
</feature>
<dbReference type="InterPro" id="IPR021997">
    <property type="entry name" value="SporV_AA"/>
</dbReference>
<feature type="region of interest" description="Disordered" evidence="1">
    <location>
        <begin position="193"/>
        <end position="212"/>
    </location>
</feature>
<organism evidence="4 5">
    <name type="scientific">Alteribacillus iranensis</name>
    <dbReference type="NCBI Taxonomy" id="930128"/>
    <lineage>
        <taxon>Bacteria</taxon>
        <taxon>Bacillati</taxon>
        <taxon>Bacillota</taxon>
        <taxon>Bacilli</taxon>
        <taxon>Bacillales</taxon>
        <taxon>Bacillaceae</taxon>
        <taxon>Alteribacillus</taxon>
    </lineage>
</organism>
<evidence type="ECO:0000313" key="4">
    <source>
        <dbReference type="EMBL" id="SFE32358.1"/>
    </source>
</evidence>
<evidence type="ECO:0000259" key="3">
    <source>
        <dbReference type="Pfam" id="PF12164"/>
    </source>
</evidence>
<reference evidence="4 5" key="1">
    <citation type="submission" date="2016-10" db="EMBL/GenBank/DDBJ databases">
        <authorList>
            <person name="de Groot N.N."/>
        </authorList>
    </citation>
    <scope>NUCLEOTIDE SEQUENCE [LARGE SCALE GENOMIC DNA]</scope>
    <source>
        <strain evidence="4 5">DSM 23995</strain>
    </source>
</reference>
<keyword evidence="5" id="KW-1185">Reference proteome</keyword>
<keyword evidence="2" id="KW-0812">Transmembrane</keyword>
<name>A0A1I1ZLY1_9BACI</name>
<gene>
    <name evidence="4" type="ORF">SAMN05192532_101303</name>
</gene>
<evidence type="ECO:0000256" key="1">
    <source>
        <dbReference type="SAM" id="MobiDB-lite"/>
    </source>
</evidence>
<keyword evidence="2" id="KW-1133">Transmembrane helix</keyword>
<evidence type="ECO:0000256" key="2">
    <source>
        <dbReference type="SAM" id="Phobius"/>
    </source>
</evidence>
<dbReference type="Pfam" id="PF12164">
    <property type="entry name" value="SporV_AA"/>
    <property type="match status" value="1"/>
</dbReference>
<feature type="transmembrane region" description="Helical" evidence="2">
    <location>
        <begin position="97"/>
        <end position="117"/>
    </location>
</feature>
<dbReference type="OrthoDB" id="9782754at2"/>
<dbReference type="AlphaFoldDB" id="A0A1I1ZLY1"/>
<dbReference type="EMBL" id="FONT01000001">
    <property type="protein sequence ID" value="SFE32358.1"/>
    <property type="molecule type" value="Genomic_DNA"/>
</dbReference>
<dbReference type="RefSeq" id="WP_091656442.1">
    <property type="nucleotide sequence ID" value="NZ_FONT01000001.1"/>
</dbReference>
<dbReference type="STRING" id="930128.SAMN05192532_101303"/>
<dbReference type="Proteomes" id="UP000199516">
    <property type="component" value="Unassembled WGS sequence"/>
</dbReference>
<dbReference type="InterPro" id="IPR038548">
    <property type="entry name" value="SporV_AA_N_sf"/>
</dbReference>
<protein>
    <submittedName>
        <fullName evidence="4">Stage V sporulation protein AA</fullName>
    </submittedName>
</protein>
<sequence length="212" mass="24163">MNHRIYLQLFPVQKAEMGQTLLLSDVARLEGKDTLVTELAEIPIYTIGPGDKSHVVIDILTVLQSIHHWFPDIEIDVVGPTQTVTEIETPRSSKTSVLLVFVWILLFVGAGLTIMNFHEDVSMLEVHQKLHFLITGTENKQPLFIQIPYSFGLGIGMILFFNHIFKKRLNEEPSPLELEMHQYNQEINRYLAETESDRSSKTWNSNTSSPSS</sequence>
<keyword evidence="2" id="KW-0472">Membrane</keyword>
<feature type="domain" description="Stage V sporulation protein AA" evidence="3">
    <location>
        <begin position="3"/>
        <end position="89"/>
    </location>
</feature>
<accession>A0A1I1ZLY1</accession>
<evidence type="ECO:0000313" key="5">
    <source>
        <dbReference type="Proteomes" id="UP000199516"/>
    </source>
</evidence>
<dbReference type="Gene3D" id="2.60.480.10">
    <property type="entry name" value="eubacterium ventriosum atcc domain"/>
    <property type="match status" value="1"/>
</dbReference>
<proteinExistence type="predicted"/>